<dbReference type="RefSeq" id="WP_243377729.1">
    <property type="nucleotide sequence ID" value="NZ_JAKZJU020000001.1"/>
</dbReference>
<dbReference type="PANTHER" id="PTHR30298:SF0">
    <property type="entry name" value="PROTEIN YBFL-RELATED"/>
    <property type="match status" value="1"/>
</dbReference>
<evidence type="ECO:0000313" key="3">
    <source>
        <dbReference type="EMBL" id="MDL2058475.1"/>
    </source>
</evidence>
<name>A0ABT7IJD5_9BURK</name>
<dbReference type="NCBIfam" id="NF033564">
    <property type="entry name" value="transpos_ISAs1"/>
    <property type="match status" value="1"/>
</dbReference>
<comment type="caution">
    <text evidence="3">The sequence shown here is derived from an EMBL/GenBank/DDBJ whole genome shotgun (WGS) entry which is preliminary data.</text>
</comment>
<organism evidence="3 4">
    <name type="scientific">Mesosutterella faecium</name>
    <dbReference type="NCBI Taxonomy" id="2925194"/>
    <lineage>
        <taxon>Bacteria</taxon>
        <taxon>Pseudomonadati</taxon>
        <taxon>Pseudomonadota</taxon>
        <taxon>Betaproteobacteria</taxon>
        <taxon>Burkholderiales</taxon>
        <taxon>Sutterellaceae</taxon>
        <taxon>Mesosutterella</taxon>
    </lineage>
</organism>
<dbReference type="Pfam" id="PF01609">
    <property type="entry name" value="DDE_Tnp_1"/>
    <property type="match status" value="1"/>
</dbReference>
<dbReference type="PANTHER" id="PTHR30298">
    <property type="entry name" value="H REPEAT-ASSOCIATED PREDICTED TRANSPOSASE"/>
    <property type="match status" value="1"/>
</dbReference>
<protein>
    <submittedName>
        <fullName evidence="3">ISAs1 family transposase</fullName>
    </submittedName>
</protein>
<gene>
    <name evidence="3" type="ORF">MUN46_000670</name>
</gene>
<evidence type="ECO:0000259" key="2">
    <source>
        <dbReference type="Pfam" id="PF13808"/>
    </source>
</evidence>
<evidence type="ECO:0000259" key="1">
    <source>
        <dbReference type="Pfam" id="PF01609"/>
    </source>
</evidence>
<dbReference type="InterPro" id="IPR051698">
    <property type="entry name" value="Transposase_11-like"/>
</dbReference>
<dbReference type="EMBL" id="JAKZJU020000001">
    <property type="protein sequence ID" value="MDL2058475.1"/>
    <property type="molecule type" value="Genomic_DNA"/>
</dbReference>
<dbReference type="Proteomes" id="UP001165481">
    <property type="component" value="Unassembled WGS sequence"/>
</dbReference>
<dbReference type="Pfam" id="PF13808">
    <property type="entry name" value="DDE_Tnp_1_assoc"/>
    <property type="match status" value="1"/>
</dbReference>
<dbReference type="InterPro" id="IPR047647">
    <property type="entry name" value="ISAs1_transpos"/>
</dbReference>
<feature type="domain" description="H repeat-associated protein N-terminal" evidence="2">
    <location>
        <begin position="42"/>
        <end position="123"/>
    </location>
</feature>
<dbReference type="InterPro" id="IPR002559">
    <property type="entry name" value="Transposase_11"/>
</dbReference>
<keyword evidence="4" id="KW-1185">Reference proteome</keyword>
<sequence length="423" mass="47532">MDGKFRYSMNYQLRQQVEQMEQDKTARATPSAAESAVRTFMPEIKDERQQFKVVYPLDYVYLVALPAGLSGQTSCVQIADYWANNRPAPEEYFPDFPRENISHDTVRRLLMLIDPQQFASFYSRLVTPLLDKMASRIVAVDGQAVRASKNPQAASGRYLLCFWDTENGIALGQKLIGPKGNEITYAAEMVKDFDLAGCVVTADALNTQKEFARELVDAGGDCCLAVKGNQKHLYLDIQMAFADVTETRGKLWGSKCTLAHGRIGHRSVCVLPASVLAQDHLDDWGGLEEGCIVRATTSCENKKSGDASQLDRFFISTLRWDHPFVADQAARAVRRHWGIENELHCVLDVDFYQDRTQCKNANYINNRILLNKFGIAVLNKLQQKETEKTGKDAMSKRRSMHKLHAVPSALKALSEVYAEVIHA</sequence>
<dbReference type="InterPro" id="IPR032806">
    <property type="entry name" value="YbfD_N"/>
</dbReference>
<feature type="domain" description="Transposase IS4-like" evidence="1">
    <location>
        <begin position="135"/>
        <end position="370"/>
    </location>
</feature>
<accession>A0ABT7IJD5</accession>
<reference evidence="3" key="1">
    <citation type="submission" date="2023-03" db="EMBL/GenBank/DDBJ databases">
        <title>Mesosutterella sp. nov. isolated from porcine feces.</title>
        <authorList>
            <person name="Yu S."/>
        </authorList>
    </citation>
    <scope>NUCLEOTIDE SEQUENCE</scope>
    <source>
        <strain evidence="3">AGMB02718</strain>
    </source>
</reference>
<evidence type="ECO:0000313" key="4">
    <source>
        <dbReference type="Proteomes" id="UP001165481"/>
    </source>
</evidence>
<proteinExistence type="predicted"/>